<protein>
    <recommendedName>
        <fullName evidence="2">CTHRC1 C-terminal domain-containing protein</fullName>
    </recommendedName>
</protein>
<dbReference type="EnsemblMetazoa" id="CLYHEMT004201.1">
    <property type="protein sequence ID" value="CLYHEMP004201.1"/>
    <property type="gene ID" value="CLYHEMG004201"/>
</dbReference>
<dbReference type="Proteomes" id="UP000594262">
    <property type="component" value="Unplaced"/>
</dbReference>
<evidence type="ECO:0000313" key="3">
    <source>
        <dbReference type="EnsemblMetazoa" id="CLYHEMP004201.1"/>
    </source>
</evidence>
<feature type="region of interest" description="Disordered" evidence="1">
    <location>
        <begin position="1"/>
        <end position="93"/>
    </location>
</feature>
<keyword evidence="4" id="KW-1185">Reference proteome</keyword>
<dbReference type="GO" id="GO:0005615">
    <property type="term" value="C:extracellular space"/>
    <property type="evidence" value="ECO:0007669"/>
    <property type="project" value="TreeGrafter"/>
</dbReference>
<dbReference type="OrthoDB" id="5987166at2759"/>
<evidence type="ECO:0000256" key="1">
    <source>
        <dbReference type="SAM" id="MobiDB-lite"/>
    </source>
</evidence>
<dbReference type="GO" id="GO:0031012">
    <property type="term" value="C:extracellular matrix"/>
    <property type="evidence" value="ECO:0007669"/>
    <property type="project" value="TreeGrafter"/>
</dbReference>
<dbReference type="GO" id="GO:0030198">
    <property type="term" value="P:extracellular matrix organization"/>
    <property type="evidence" value="ECO:0007669"/>
    <property type="project" value="TreeGrafter"/>
</dbReference>
<dbReference type="GO" id="GO:0030020">
    <property type="term" value="F:extracellular matrix structural constituent conferring tensile strength"/>
    <property type="evidence" value="ECO:0007669"/>
    <property type="project" value="TreeGrafter"/>
</dbReference>
<dbReference type="PANTHER" id="PTHR24023">
    <property type="entry name" value="COLLAGEN ALPHA"/>
    <property type="match status" value="1"/>
</dbReference>
<feature type="domain" description="CTHRC1 C-terminal" evidence="2">
    <location>
        <begin position="106"/>
        <end position="157"/>
    </location>
</feature>
<dbReference type="PANTHER" id="PTHR24023:SF938">
    <property type="entry name" value="COLLAGEN ALPHA-1(XIX) CHAIN"/>
    <property type="match status" value="1"/>
</dbReference>
<dbReference type="AlphaFoldDB" id="A0A7M5WR23"/>
<proteinExistence type="predicted"/>
<organism evidence="3 4">
    <name type="scientific">Clytia hemisphaerica</name>
    <dbReference type="NCBI Taxonomy" id="252671"/>
    <lineage>
        <taxon>Eukaryota</taxon>
        <taxon>Metazoa</taxon>
        <taxon>Cnidaria</taxon>
        <taxon>Hydrozoa</taxon>
        <taxon>Hydroidolina</taxon>
        <taxon>Leptothecata</taxon>
        <taxon>Obeliida</taxon>
        <taxon>Clytiidae</taxon>
        <taxon>Clytia</taxon>
    </lineage>
</organism>
<sequence length="159" mass="16701">DILATLHNNPAQSNPSTCQPCRKGRDGRDGLNGLPGRDGEDGCQGPAGRPGSNGTKGDQGVPGEDGKDGINGVPGVVGKTGPQGPPGEDGSIGGRHFKECAGFFPTRTDSGLIKDCKFKKLKTDSHLMVSIFSDIWQRKPGACSRWFVTFDGNECSPYP</sequence>
<name>A0A7M5WR23_9CNID</name>
<evidence type="ECO:0000313" key="4">
    <source>
        <dbReference type="Proteomes" id="UP000594262"/>
    </source>
</evidence>
<dbReference type="Pfam" id="PF01391">
    <property type="entry name" value="Collagen"/>
    <property type="match status" value="1"/>
</dbReference>
<evidence type="ECO:0000259" key="2">
    <source>
        <dbReference type="Pfam" id="PF25815"/>
    </source>
</evidence>
<feature type="compositionally biased region" description="Polar residues" evidence="1">
    <location>
        <begin position="1"/>
        <end position="19"/>
    </location>
</feature>
<dbReference type="InterPro" id="IPR008160">
    <property type="entry name" value="Collagen"/>
</dbReference>
<dbReference type="InterPro" id="IPR050149">
    <property type="entry name" value="Collagen_superfamily"/>
</dbReference>
<accession>A0A7M5WR23</accession>
<reference evidence="3" key="1">
    <citation type="submission" date="2021-01" db="UniProtKB">
        <authorList>
            <consortium name="EnsemblMetazoa"/>
        </authorList>
    </citation>
    <scope>IDENTIFICATION</scope>
</reference>
<dbReference type="InterPro" id="IPR057873">
    <property type="entry name" value="CTHRC1_C"/>
</dbReference>
<dbReference type="Pfam" id="PF25815">
    <property type="entry name" value="CTHRC1_C"/>
    <property type="match status" value="1"/>
</dbReference>